<comment type="caution">
    <text evidence="2">The sequence shown here is derived from an EMBL/GenBank/DDBJ whole genome shotgun (WGS) entry which is preliminary data.</text>
</comment>
<proteinExistence type="predicted"/>
<evidence type="ECO:0000313" key="2">
    <source>
        <dbReference type="EMBL" id="MCI81056.1"/>
    </source>
</evidence>
<evidence type="ECO:0000313" key="3">
    <source>
        <dbReference type="Proteomes" id="UP000265520"/>
    </source>
</evidence>
<name>A0A392UYG2_9FABA</name>
<feature type="region of interest" description="Disordered" evidence="1">
    <location>
        <begin position="19"/>
        <end position="40"/>
    </location>
</feature>
<dbReference type="EMBL" id="LXQA011009822">
    <property type="protein sequence ID" value="MCI81056.1"/>
    <property type="molecule type" value="Genomic_DNA"/>
</dbReference>
<organism evidence="2 3">
    <name type="scientific">Trifolium medium</name>
    <dbReference type="NCBI Taxonomy" id="97028"/>
    <lineage>
        <taxon>Eukaryota</taxon>
        <taxon>Viridiplantae</taxon>
        <taxon>Streptophyta</taxon>
        <taxon>Embryophyta</taxon>
        <taxon>Tracheophyta</taxon>
        <taxon>Spermatophyta</taxon>
        <taxon>Magnoliopsida</taxon>
        <taxon>eudicotyledons</taxon>
        <taxon>Gunneridae</taxon>
        <taxon>Pentapetalae</taxon>
        <taxon>rosids</taxon>
        <taxon>fabids</taxon>
        <taxon>Fabales</taxon>
        <taxon>Fabaceae</taxon>
        <taxon>Papilionoideae</taxon>
        <taxon>50 kb inversion clade</taxon>
        <taxon>NPAAA clade</taxon>
        <taxon>Hologalegina</taxon>
        <taxon>IRL clade</taxon>
        <taxon>Trifolieae</taxon>
        <taxon>Trifolium</taxon>
    </lineage>
</organism>
<sequence length="40" mass="4255">SLGSDSLESLGFHNYEIHDYPTGGCKAESLVLPDSDDLDG</sequence>
<evidence type="ECO:0000256" key="1">
    <source>
        <dbReference type="SAM" id="MobiDB-lite"/>
    </source>
</evidence>
<dbReference type="AlphaFoldDB" id="A0A392UYG2"/>
<protein>
    <submittedName>
        <fullName evidence="2">Uncharacterized protein</fullName>
    </submittedName>
</protein>
<accession>A0A392UYG2</accession>
<dbReference type="Proteomes" id="UP000265520">
    <property type="component" value="Unassembled WGS sequence"/>
</dbReference>
<feature type="non-terminal residue" evidence="2">
    <location>
        <position position="1"/>
    </location>
</feature>
<reference evidence="2 3" key="1">
    <citation type="journal article" date="2018" name="Front. Plant Sci.">
        <title>Red Clover (Trifolium pratense) and Zigzag Clover (T. medium) - A Picture of Genomic Similarities and Differences.</title>
        <authorList>
            <person name="Dluhosova J."/>
            <person name="Istvanek J."/>
            <person name="Nedelnik J."/>
            <person name="Repkova J."/>
        </authorList>
    </citation>
    <scope>NUCLEOTIDE SEQUENCE [LARGE SCALE GENOMIC DNA]</scope>
    <source>
        <strain evidence="3">cv. 10/8</strain>
        <tissue evidence="2">Leaf</tissue>
    </source>
</reference>
<keyword evidence="3" id="KW-1185">Reference proteome</keyword>